<gene>
    <name evidence="1" type="ORF">MM415A04062_0002</name>
    <name evidence="2" type="ORF">MM415B03360_0002</name>
</gene>
<name>A0A6M3LEL5_9ZZZZ</name>
<organism evidence="2">
    <name type="scientific">viral metagenome</name>
    <dbReference type="NCBI Taxonomy" id="1070528"/>
    <lineage>
        <taxon>unclassified sequences</taxon>
        <taxon>metagenomes</taxon>
        <taxon>organismal metagenomes</taxon>
    </lineage>
</organism>
<sequence length="63" mass="7189">MADKCISCGGWIVKEVSICETRRSYFSNGYYDFTYPIVNPTYQLKCIGCGCLYSEIKKGEINE</sequence>
<protein>
    <submittedName>
        <fullName evidence="2">Uncharacterized protein</fullName>
    </submittedName>
</protein>
<dbReference type="EMBL" id="MT141755">
    <property type="protein sequence ID" value="QJA69998.1"/>
    <property type="molecule type" value="Genomic_DNA"/>
</dbReference>
<dbReference type="AlphaFoldDB" id="A0A6M3LEL5"/>
<dbReference type="EMBL" id="MT142989">
    <property type="protein sequence ID" value="QJA91458.1"/>
    <property type="molecule type" value="Genomic_DNA"/>
</dbReference>
<proteinExistence type="predicted"/>
<reference evidence="2" key="1">
    <citation type="submission" date="2020-03" db="EMBL/GenBank/DDBJ databases">
        <title>The deep terrestrial virosphere.</title>
        <authorList>
            <person name="Holmfeldt K."/>
            <person name="Nilsson E."/>
            <person name="Simone D."/>
            <person name="Lopez-Fernandez M."/>
            <person name="Wu X."/>
            <person name="de Brujin I."/>
            <person name="Lundin D."/>
            <person name="Andersson A."/>
            <person name="Bertilsson S."/>
            <person name="Dopson M."/>
        </authorList>
    </citation>
    <scope>NUCLEOTIDE SEQUENCE</scope>
    <source>
        <strain evidence="1">MM415A04062</strain>
        <strain evidence="2">MM415B03360</strain>
    </source>
</reference>
<evidence type="ECO:0000313" key="2">
    <source>
        <dbReference type="EMBL" id="QJA91458.1"/>
    </source>
</evidence>
<accession>A0A6M3LEL5</accession>
<evidence type="ECO:0000313" key="1">
    <source>
        <dbReference type="EMBL" id="QJA69998.1"/>
    </source>
</evidence>